<dbReference type="InterPro" id="IPR001173">
    <property type="entry name" value="Glyco_trans_2-like"/>
</dbReference>
<protein>
    <submittedName>
        <fullName evidence="2">Glycosyltransferase</fullName>
    </submittedName>
</protein>
<sequence>MVSILDRDHFLFGEIYMFFSVIIPAFNAEGVILRCLDSLDNQSFKDFEVIIINDGSTDNTEKILQEYINKRKNFSFVTKENGGVSIARNIGIGLAKGNYLVFLDSDDWVESDYLLYAHDKIKRNNLDGLIFNYYESFETNVRLMNNNVKNCKCHNLEELFLRGVIKGNPWDKIFRKALYERRNIRFPESISIGEDACVVHMLLQNADNVMFSDRAFLHYQLDTCGVTKTKISKKKIHDVLWVSNYIENNTSNINKYHTYYYSFRLLIDYYFNAYKDKACDIKMIEKKLSQSVSRSSVKSPTSKKQLCILILFKIFSKIDCIRILSNFRK</sequence>
<name>A0A5P5X6L3_VIBPH</name>
<dbReference type="Pfam" id="PF00535">
    <property type="entry name" value="Glycos_transf_2"/>
    <property type="match status" value="1"/>
</dbReference>
<keyword evidence="2" id="KW-0808">Transferase</keyword>
<dbReference type="GO" id="GO:0016758">
    <property type="term" value="F:hexosyltransferase activity"/>
    <property type="evidence" value="ECO:0007669"/>
    <property type="project" value="UniProtKB-ARBA"/>
</dbReference>
<dbReference type="PANTHER" id="PTHR22916:SF3">
    <property type="entry name" value="UDP-GLCNAC:BETAGAL BETA-1,3-N-ACETYLGLUCOSAMINYLTRANSFERASE-LIKE PROTEIN 1"/>
    <property type="match status" value="1"/>
</dbReference>
<gene>
    <name evidence="2" type="primary">wchA</name>
</gene>
<proteinExistence type="predicted"/>
<dbReference type="Gene3D" id="3.90.550.10">
    <property type="entry name" value="Spore Coat Polysaccharide Biosynthesis Protein SpsA, Chain A"/>
    <property type="match status" value="1"/>
</dbReference>
<organism evidence="2">
    <name type="scientific">Vibrio parahaemolyticus</name>
    <dbReference type="NCBI Taxonomy" id="670"/>
    <lineage>
        <taxon>Bacteria</taxon>
        <taxon>Pseudomonadati</taxon>
        <taxon>Pseudomonadota</taxon>
        <taxon>Gammaproteobacteria</taxon>
        <taxon>Vibrionales</taxon>
        <taxon>Vibrionaceae</taxon>
        <taxon>Vibrio</taxon>
    </lineage>
</organism>
<dbReference type="InterPro" id="IPR029044">
    <property type="entry name" value="Nucleotide-diphossugar_trans"/>
</dbReference>
<evidence type="ECO:0000313" key="2">
    <source>
        <dbReference type="EMBL" id="QFF90717.1"/>
    </source>
</evidence>
<evidence type="ECO:0000259" key="1">
    <source>
        <dbReference type="Pfam" id="PF00535"/>
    </source>
</evidence>
<dbReference type="SUPFAM" id="SSF53448">
    <property type="entry name" value="Nucleotide-diphospho-sugar transferases"/>
    <property type="match status" value="1"/>
</dbReference>
<dbReference type="AlphaFoldDB" id="A0A5P5X6L3"/>
<dbReference type="PANTHER" id="PTHR22916">
    <property type="entry name" value="GLYCOSYLTRANSFERASE"/>
    <property type="match status" value="1"/>
</dbReference>
<feature type="domain" description="Glycosyltransferase 2-like" evidence="1">
    <location>
        <begin position="20"/>
        <end position="146"/>
    </location>
</feature>
<accession>A0A5P5X6L3</accession>
<dbReference type="EMBL" id="MK503854">
    <property type="protein sequence ID" value="QFF90717.1"/>
    <property type="molecule type" value="Genomic_DNA"/>
</dbReference>
<dbReference type="CDD" id="cd00761">
    <property type="entry name" value="Glyco_tranf_GTA_type"/>
    <property type="match status" value="1"/>
</dbReference>
<reference evidence="2" key="1">
    <citation type="submission" date="2019-02" db="EMBL/GenBank/DDBJ databases">
        <authorList>
            <person name="Pang Y."/>
        </authorList>
    </citation>
    <scope>NUCLEOTIDE SEQUENCE</scope>
    <source>
        <strain evidence="2">G3498</strain>
    </source>
</reference>